<dbReference type="EMBL" id="BK015299">
    <property type="protein sequence ID" value="DAE00125.1"/>
    <property type="molecule type" value="Genomic_DNA"/>
</dbReference>
<proteinExistence type="predicted"/>
<evidence type="ECO:0000313" key="1">
    <source>
        <dbReference type="EMBL" id="DAE00125.1"/>
    </source>
</evidence>
<name>A0A8S5P0D0_9CAUD</name>
<organism evidence="1">
    <name type="scientific">Siphoviridae sp. ctTBR23</name>
    <dbReference type="NCBI Taxonomy" id="2825515"/>
    <lineage>
        <taxon>Viruses</taxon>
        <taxon>Duplodnaviria</taxon>
        <taxon>Heunggongvirae</taxon>
        <taxon>Uroviricota</taxon>
        <taxon>Caudoviricetes</taxon>
    </lineage>
</organism>
<accession>A0A8S5P0D0</accession>
<protein>
    <submittedName>
        <fullName evidence="1">Uncharacterized protein</fullName>
    </submittedName>
</protein>
<sequence length="150" mass="16811">MYIHNSAEFQAIIGKAVTAALGDVIDECEKMVMKQIEEDVYSASGSDWYNRTHELTQAWMVIKSRLTVILREDSSVITSNPDMWQHGSNIGGGTDVSGYILHMMNDGFRDALNWGGGAPRPFWDNFIREFNSKGRSIVKRALRAQGLNVV</sequence>
<reference evidence="1" key="1">
    <citation type="journal article" date="2021" name="Proc. Natl. Acad. Sci. U.S.A.">
        <title>A Catalog of Tens of Thousands of Viruses from Human Metagenomes Reveals Hidden Associations with Chronic Diseases.</title>
        <authorList>
            <person name="Tisza M.J."/>
            <person name="Buck C.B."/>
        </authorList>
    </citation>
    <scope>NUCLEOTIDE SEQUENCE</scope>
    <source>
        <strain evidence="1">CtTBR23</strain>
    </source>
</reference>